<sequence length="88" mass="10197">METCDISLVKEEIIELIKTEPQNEDEYDMCGQSGIKTEDKYDTSYSVDDIVKTEIKLYDSCIGIMDWNIEHFTPVDNSEANSLIYHRP</sequence>
<protein>
    <submittedName>
        <fullName evidence="1">Uncharacterized protein</fullName>
    </submittedName>
</protein>
<dbReference type="AlphaFoldDB" id="A0A7R9PR90"/>
<dbReference type="EMBL" id="OE845946">
    <property type="protein sequence ID" value="CAD7608572.1"/>
    <property type="molecule type" value="Genomic_DNA"/>
</dbReference>
<proteinExistence type="predicted"/>
<accession>A0A7R9PR90</accession>
<name>A0A7R9PR90_TIMGE</name>
<reference evidence="1" key="1">
    <citation type="submission" date="2020-11" db="EMBL/GenBank/DDBJ databases">
        <authorList>
            <person name="Tran Van P."/>
        </authorList>
    </citation>
    <scope>NUCLEOTIDE SEQUENCE</scope>
</reference>
<gene>
    <name evidence="1" type="ORF">TGEB3V08_LOCUS10415</name>
</gene>
<organism evidence="1">
    <name type="scientific">Timema genevievae</name>
    <name type="common">Walking stick</name>
    <dbReference type="NCBI Taxonomy" id="629358"/>
    <lineage>
        <taxon>Eukaryota</taxon>
        <taxon>Metazoa</taxon>
        <taxon>Ecdysozoa</taxon>
        <taxon>Arthropoda</taxon>
        <taxon>Hexapoda</taxon>
        <taxon>Insecta</taxon>
        <taxon>Pterygota</taxon>
        <taxon>Neoptera</taxon>
        <taxon>Polyneoptera</taxon>
        <taxon>Phasmatodea</taxon>
        <taxon>Timematodea</taxon>
        <taxon>Timematoidea</taxon>
        <taxon>Timematidae</taxon>
        <taxon>Timema</taxon>
    </lineage>
</organism>
<evidence type="ECO:0000313" key="1">
    <source>
        <dbReference type="EMBL" id="CAD7608572.1"/>
    </source>
</evidence>